<reference evidence="1 2" key="1">
    <citation type="submission" date="2016-07" db="EMBL/GenBank/DDBJ databases">
        <title>Pervasive Adenine N6-methylation of Active Genes in Fungi.</title>
        <authorList>
            <consortium name="DOE Joint Genome Institute"/>
            <person name="Mondo S.J."/>
            <person name="Dannebaum R.O."/>
            <person name="Kuo R.C."/>
            <person name="Labutti K."/>
            <person name="Haridas S."/>
            <person name="Kuo A."/>
            <person name="Salamov A."/>
            <person name="Ahrendt S.R."/>
            <person name="Lipzen A."/>
            <person name="Sullivan W."/>
            <person name="Andreopoulos W.B."/>
            <person name="Clum A."/>
            <person name="Lindquist E."/>
            <person name="Daum C."/>
            <person name="Ramamoorthy G.K."/>
            <person name="Gryganskyi A."/>
            <person name="Culley D."/>
            <person name="Magnuson J.K."/>
            <person name="James T.Y."/>
            <person name="O'Malley M.A."/>
            <person name="Stajich J.E."/>
            <person name="Spatafora J.W."/>
            <person name="Visel A."/>
            <person name="Grigoriev I.V."/>
        </authorList>
    </citation>
    <scope>NUCLEOTIDE SEQUENCE [LARGE SCALE GENOMIC DNA]</scope>
    <source>
        <strain evidence="1 2">NRRL 1336</strain>
    </source>
</reference>
<feature type="non-terminal residue" evidence="1">
    <location>
        <position position="64"/>
    </location>
</feature>
<dbReference type="EMBL" id="MCGE01000034">
    <property type="protein sequence ID" value="ORZ07583.1"/>
    <property type="molecule type" value="Genomic_DNA"/>
</dbReference>
<dbReference type="AlphaFoldDB" id="A0A1X2I208"/>
<keyword evidence="2" id="KW-1185">Reference proteome</keyword>
<gene>
    <name evidence="1" type="ORF">BCR42DRAFT_425800</name>
</gene>
<accession>A0A1X2I208</accession>
<proteinExistence type="predicted"/>
<protein>
    <submittedName>
        <fullName evidence="1">Uncharacterized protein</fullName>
    </submittedName>
</protein>
<sequence length="64" mass="7375">MVLSMPTLVYQVLFGVHCDKKAILYRKIKRKVSIEAKTCCIDFLFKRTDLGISQTDNNTVYFGL</sequence>
<name>A0A1X2I208_9FUNG</name>
<evidence type="ECO:0000313" key="1">
    <source>
        <dbReference type="EMBL" id="ORZ07583.1"/>
    </source>
</evidence>
<dbReference type="Proteomes" id="UP000193560">
    <property type="component" value="Unassembled WGS sequence"/>
</dbReference>
<evidence type="ECO:0000313" key="2">
    <source>
        <dbReference type="Proteomes" id="UP000193560"/>
    </source>
</evidence>
<organism evidence="1 2">
    <name type="scientific">Absidia repens</name>
    <dbReference type="NCBI Taxonomy" id="90262"/>
    <lineage>
        <taxon>Eukaryota</taxon>
        <taxon>Fungi</taxon>
        <taxon>Fungi incertae sedis</taxon>
        <taxon>Mucoromycota</taxon>
        <taxon>Mucoromycotina</taxon>
        <taxon>Mucoromycetes</taxon>
        <taxon>Mucorales</taxon>
        <taxon>Cunninghamellaceae</taxon>
        <taxon>Absidia</taxon>
    </lineage>
</organism>
<comment type="caution">
    <text evidence="1">The sequence shown here is derived from an EMBL/GenBank/DDBJ whole genome shotgun (WGS) entry which is preliminary data.</text>
</comment>